<reference evidence="1" key="1">
    <citation type="submission" date="2024-12" db="EMBL/GenBank/DDBJ databases">
        <title>Comparative genomics and development of molecular markers within Purpureocillium lilacinum and among Purpureocillium species.</title>
        <authorList>
            <person name="Yeh Z.-Y."/>
            <person name="Ni N.-T."/>
            <person name="Lo P.-H."/>
            <person name="Mushyakhwo K."/>
            <person name="Lin C.-F."/>
            <person name="Nai Y.-S."/>
        </authorList>
    </citation>
    <scope>NUCLEOTIDE SEQUENCE</scope>
    <source>
        <strain evidence="1">NCHU-NPUST-175</strain>
    </source>
</reference>
<keyword evidence="2" id="KW-1185">Reference proteome</keyword>
<accession>A0ACC4DQZ6</accession>
<proteinExistence type="predicted"/>
<protein>
    <submittedName>
        <fullName evidence="1">Uncharacterized protein</fullName>
    </submittedName>
</protein>
<dbReference type="EMBL" id="JBGNUJ010000006">
    <property type="protein sequence ID" value="KAL3958292.1"/>
    <property type="molecule type" value="Genomic_DNA"/>
</dbReference>
<evidence type="ECO:0000313" key="1">
    <source>
        <dbReference type="EMBL" id="KAL3958292.1"/>
    </source>
</evidence>
<sequence>MGVAAGAGAGAGATAAGWLPSPFMRCRFHATSIAASPHPASHVGQSTRDVYPSPRPPRLIANAAGAGSSAVWGAQQVPADPPQWRCRDPARGGLQWVLQWAWASVVDWKPGLGPGTHQGSAVPESDAWTRRGGGGSGRFGDATVDTLDTGTTWKSTDPGPLVRAVSLEFLRIVPAMASCPTALVDSFVLDATHNRSRPYSRDEASCTGGALPWPPRPGCWVSGGLTRRDERAPESNNRVTRSRSAWLCQRRTGRRRGKTKGTEAAL</sequence>
<comment type="caution">
    <text evidence="1">The sequence shown here is derived from an EMBL/GenBank/DDBJ whole genome shotgun (WGS) entry which is preliminary data.</text>
</comment>
<evidence type="ECO:0000313" key="2">
    <source>
        <dbReference type="Proteomes" id="UP001638806"/>
    </source>
</evidence>
<organism evidence="1 2">
    <name type="scientific">Purpureocillium lilacinum</name>
    <name type="common">Paecilomyces lilacinus</name>
    <dbReference type="NCBI Taxonomy" id="33203"/>
    <lineage>
        <taxon>Eukaryota</taxon>
        <taxon>Fungi</taxon>
        <taxon>Dikarya</taxon>
        <taxon>Ascomycota</taxon>
        <taxon>Pezizomycotina</taxon>
        <taxon>Sordariomycetes</taxon>
        <taxon>Hypocreomycetidae</taxon>
        <taxon>Hypocreales</taxon>
        <taxon>Ophiocordycipitaceae</taxon>
        <taxon>Purpureocillium</taxon>
    </lineage>
</organism>
<name>A0ACC4DQZ6_PURLI</name>
<dbReference type="Proteomes" id="UP001638806">
    <property type="component" value="Unassembled WGS sequence"/>
</dbReference>
<gene>
    <name evidence="1" type="ORF">ACCO45_006454</name>
</gene>